<dbReference type="Proteomes" id="UP000830070">
    <property type="component" value="Segment"/>
</dbReference>
<name>A0ABY4CGR1_9VIRU</name>
<organism evidence="1 2">
    <name type="scientific">Circoviridae sp</name>
    <dbReference type="NCBI Taxonomy" id="1954248"/>
    <lineage>
        <taxon>Viruses</taxon>
        <taxon>Monodnaviria</taxon>
        <taxon>Shotokuvirae</taxon>
        <taxon>Cressdnaviricota</taxon>
        <taxon>Arfiviricetes</taxon>
        <taxon>Rohanvirales</taxon>
        <taxon>Nenyaviridae</taxon>
        <taxon>Galvornvirus</taxon>
        <taxon>Galvornvirus isengard</taxon>
    </lineage>
</organism>
<keyword evidence="2" id="KW-1185">Reference proteome</keyword>
<evidence type="ECO:0000313" key="1">
    <source>
        <dbReference type="EMBL" id="UOF80441.1"/>
    </source>
</evidence>
<evidence type="ECO:0000313" key="2">
    <source>
        <dbReference type="Proteomes" id="UP000830070"/>
    </source>
</evidence>
<accession>A0ABY4CGR1</accession>
<dbReference type="EMBL" id="MW202684">
    <property type="protein sequence ID" value="UOF80441.1"/>
    <property type="molecule type" value="Genomic_DNA"/>
</dbReference>
<proteinExistence type="predicted"/>
<protein>
    <submittedName>
        <fullName evidence="1">Uncharacterized protein</fullName>
    </submittedName>
</protein>
<sequence length="76" mass="8759">MIFYVGIKFRLHGSKKIFDVARMGARLVCWPSITQHTLGVGVIKNGSTLLFHIKQSYRGRNSSDQCLRSEIYRVWS</sequence>
<reference evidence="1 2" key="1">
    <citation type="submission" date="2020-10" db="EMBL/GenBank/DDBJ databases">
        <authorList>
            <person name="Malki K."/>
            <person name="Breitbart M."/>
        </authorList>
    </citation>
    <scope>NUCLEOTIDE SEQUENCE [LARGE SCALE GENOMIC DNA]</scope>
    <source>
        <strain evidence="1">Ct7MN831</strain>
    </source>
</reference>